<dbReference type="EMBL" id="FNYV01000007">
    <property type="protein sequence ID" value="SEJ77420.1"/>
    <property type="molecule type" value="Genomic_DNA"/>
</dbReference>
<accession>A0A1H7BSW9</accession>
<sequence length="142" mass="15057">MQNLLPEPPATLLPAHVEADAALAAAEQDGSEAAFASVAARFPTHSAAWAALATRAFAQGQVVTAYAYARTGYHRGLDQLRRSGWKGHGPVPWSHEPNRGFLRCLYVLSRAADAIAEADEAARCAQFLRDCDPAAADALASN</sequence>
<evidence type="ECO:0008006" key="3">
    <source>
        <dbReference type="Google" id="ProtNLM"/>
    </source>
</evidence>
<dbReference type="Pfam" id="PF11349">
    <property type="entry name" value="DUF3151"/>
    <property type="match status" value="1"/>
</dbReference>
<protein>
    <recommendedName>
        <fullName evidence="3">DUF3151 domain-containing protein</fullName>
    </recommendedName>
</protein>
<proteinExistence type="predicted"/>
<dbReference type="InterPro" id="IPR014487">
    <property type="entry name" value="DUF3151"/>
</dbReference>
<gene>
    <name evidence="1" type="ORF">SAMN05443287_107299</name>
</gene>
<reference evidence="2" key="1">
    <citation type="submission" date="2016-10" db="EMBL/GenBank/DDBJ databases">
        <authorList>
            <person name="Varghese N."/>
            <person name="Submissions S."/>
        </authorList>
    </citation>
    <scope>NUCLEOTIDE SEQUENCE [LARGE SCALE GENOMIC DNA]</scope>
    <source>
        <strain evidence="2">CGMCC 4.7038</strain>
    </source>
</reference>
<evidence type="ECO:0000313" key="1">
    <source>
        <dbReference type="EMBL" id="SEJ77420.1"/>
    </source>
</evidence>
<organism evidence="1 2">
    <name type="scientific">Micromonospora phaseoli</name>
    <dbReference type="NCBI Taxonomy" id="1144548"/>
    <lineage>
        <taxon>Bacteria</taxon>
        <taxon>Bacillati</taxon>
        <taxon>Actinomycetota</taxon>
        <taxon>Actinomycetes</taxon>
        <taxon>Micromonosporales</taxon>
        <taxon>Micromonosporaceae</taxon>
        <taxon>Micromonospora</taxon>
    </lineage>
</organism>
<dbReference type="OrthoDB" id="3826919at2"/>
<keyword evidence="2" id="KW-1185">Reference proteome</keyword>
<dbReference type="Proteomes" id="UP000198707">
    <property type="component" value="Unassembled WGS sequence"/>
</dbReference>
<dbReference type="RefSeq" id="WP_092381463.1">
    <property type="nucleotide sequence ID" value="NZ_BOPI01000029.1"/>
</dbReference>
<evidence type="ECO:0000313" key="2">
    <source>
        <dbReference type="Proteomes" id="UP000198707"/>
    </source>
</evidence>
<dbReference type="PIRSF" id="PIRSF017349">
    <property type="entry name" value="UCP017349"/>
    <property type="match status" value="1"/>
</dbReference>
<dbReference type="AlphaFoldDB" id="A0A1H7BSW9"/>
<name>A0A1H7BSW9_9ACTN</name>
<dbReference type="STRING" id="1144548.SAMN05443287_107299"/>